<evidence type="ECO:0000313" key="2">
    <source>
        <dbReference type="EMBL" id="ELK10680.1"/>
    </source>
</evidence>
<accession>L5KGH5</accession>
<dbReference type="InParanoid" id="L5KGH5"/>
<dbReference type="STRING" id="9402.L5KGH5"/>
<dbReference type="PANTHER" id="PTHR10151:SF65">
    <property type="entry name" value="ECTONUCLEOTIDE PYROPHOSPHATASE_PHOSPHODIESTERASE FAMILY MEMBER 7-LIKE PRECURSOR"/>
    <property type="match status" value="1"/>
</dbReference>
<dbReference type="Pfam" id="PF01663">
    <property type="entry name" value="Phosphodiest"/>
    <property type="match status" value="1"/>
</dbReference>
<dbReference type="InterPro" id="IPR017850">
    <property type="entry name" value="Alkaline_phosphatase_core_sf"/>
</dbReference>
<dbReference type="Proteomes" id="UP000010552">
    <property type="component" value="Unassembled WGS sequence"/>
</dbReference>
<evidence type="ECO:0000313" key="3">
    <source>
        <dbReference type="Proteomes" id="UP000010552"/>
    </source>
</evidence>
<organism evidence="2 3">
    <name type="scientific">Pteropus alecto</name>
    <name type="common">Black flying fox</name>
    <dbReference type="NCBI Taxonomy" id="9402"/>
    <lineage>
        <taxon>Eukaryota</taxon>
        <taxon>Metazoa</taxon>
        <taxon>Chordata</taxon>
        <taxon>Craniata</taxon>
        <taxon>Vertebrata</taxon>
        <taxon>Euteleostomi</taxon>
        <taxon>Mammalia</taxon>
        <taxon>Eutheria</taxon>
        <taxon>Laurasiatheria</taxon>
        <taxon>Chiroptera</taxon>
        <taxon>Yinpterochiroptera</taxon>
        <taxon>Pteropodoidea</taxon>
        <taxon>Pteropodidae</taxon>
        <taxon>Pteropodinae</taxon>
        <taxon>Pteropus</taxon>
    </lineage>
</organism>
<gene>
    <name evidence="2" type="ORF">PAL_GLEAN10011575</name>
</gene>
<keyword evidence="3" id="KW-1185">Reference proteome</keyword>
<name>L5KGH5_PTEAL</name>
<evidence type="ECO:0000256" key="1">
    <source>
        <dbReference type="SAM" id="MobiDB-lite"/>
    </source>
</evidence>
<protein>
    <submittedName>
        <fullName evidence="2">Ectonucleotide pyrophosphatase/phosphodiesterase family member 7</fullName>
    </submittedName>
</protein>
<sequence length="131" mass="15436">MTPNVSHNLQCHHNPSVSHNPNVSHDPQCRWSEDHGITHNMMFNTETCWKYSFKTTQNKTEWWDNGVLPLWITVQRQGRKIVSFYYPRGGAKYKGEAVQRSLVESYTPLDSNKTEWRENIDTVVIWLTKED</sequence>
<dbReference type="AlphaFoldDB" id="L5KGH5"/>
<dbReference type="SUPFAM" id="SSF53649">
    <property type="entry name" value="Alkaline phosphatase-like"/>
    <property type="match status" value="1"/>
</dbReference>
<dbReference type="InterPro" id="IPR002591">
    <property type="entry name" value="Phosphodiest/P_Trfase"/>
</dbReference>
<dbReference type="EMBL" id="KB030715">
    <property type="protein sequence ID" value="ELK10680.1"/>
    <property type="molecule type" value="Genomic_DNA"/>
</dbReference>
<dbReference type="Gene3D" id="3.40.720.10">
    <property type="entry name" value="Alkaline Phosphatase, subunit A"/>
    <property type="match status" value="1"/>
</dbReference>
<reference evidence="3" key="1">
    <citation type="journal article" date="2013" name="Science">
        <title>Comparative analysis of bat genomes provides insight into the evolution of flight and immunity.</title>
        <authorList>
            <person name="Zhang G."/>
            <person name="Cowled C."/>
            <person name="Shi Z."/>
            <person name="Huang Z."/>
            <person name="Bishop-Lilly K.A."/>
            <person name="Fang X."/>
            <person name="Wynne J.W."/>
            <person name="Xiong Z."/>
            <person name="Baker M.L."/>
            <person name="Zhao W."/>
            <person name="Tachedjian M."/>
            <person name="Zhu Y."/>
            <person name="Zhou P."/>
            <person name="Jiang X."/>
            <person name="Ng J."/>
            <person name="Yang L."/>
            <person name="Wu L."/>
            <person name="Xiao J."/>
            <person name="Feng Y."/>
            <person name="Chen Y."/>
            <person name="Sun X."/>
            <person name="Zhang Y."/>
            <person name="Marsh G.A."/>
            <person name="Crameri G."/>
            <person name="Broder C.C."/>
            <person name="Frey K.G."/>
            <person name="Wang L.F."/>
            <person name="Wang J."/>
        </authorList>
    </citation>
    <scope>NUCLEOTIDE SEQUENCE [LARGE SCALE GENOMIC DNA]</scope>
</reference>
<dbReference type="PANTHER" id="PTHR10151">
    <property type="entry name" value="ECTONUCLEOTIDE PYROPHOSPHATASE/PHOSPHODIESTERASE"/>
    <property type="match status" value="1"/>
</dbReference>
<feature type="region of interest" description="Disordered" evidence="1">
    <location>
        <begin position="1"/>
        <end position="25"/>
    </location>
</feature>
<proteinExistence type="predicted"/>